<dbReference type="RefSeq" id="WP_067912002.1">
    <property type="nucleotide sequence ID" value="NZ_BSRZ01000001.1"/>
</dbReference>
<reference evidence="2" key="1">
    <citation type="submission" date="2023-02" db="EMBL/GenBank/DDBJ databases">
        <title>Actinomadura rubrobrunea NBRC 14622.</title>
        <authorList>
            <person name="Ichikawa N."/>
            <person name="Sato H."/>
            <person name="Tonouchi N."/>
        </authorList>
    </citation>
    <scope>NUCLEOTIDE SEQUENCE</scope>
    <source>
        <strain evidence="2">NBRC 14622</strain>
    </source>
</reference>
<accession>A0A9W6PSC9</accession>
<organism evidence="2 3">
    <name type="scientific">Actinomadura rubrobrunea</name>
    <dbReference type="NCBI Taxonomy" id="115335"/>
    <lineage>
        <taxon>Bacteria</taxon>
        <taxon>Bacillati</taxon>
        <taxon>Actinomycetota</taxon>
        <taxon>Actinomycetes</taxon>
        <taxon>Streptosporangiales</taxon>
        <taxon>Thermomonosporaceae</taxon>
        <taxon>Actinomadura</taxon>
    </lineage>
</organism>
<dbReference type="EMBL" id="BSRZ01000001">
    <property type="protein sequence ID" value="GLW62173.1"/>
    <property type="molecule type" value="Genomic_DNA"/>
</dbReference>
<dbReference type="AlphaFoldDB" id="A0A9W6PSC9"/>
<gene>
    <name evidence="2" type="ORF">Arub01_04170</name>
</gene>
<evidence type="ECO:0000256" key="1">
    <source>
        <dbReference type="SAM" id="MobiDB-lite"/>
    </source>
</evidence>
<keyword evidence="3" id="KW-1185">Reference proteome</keyword>
<sequence>MWTAHLIESEPHPLGPSGAAPARPHELYNVAWRRADEHLGSRGVPLVIEEFAEGFVARPVPGGNGLLVVDRRTGALTRWPDLPTGELAEHYRRYLRGEL</sequence>
<evidence type="ECO:0000313" key="2">
    <source>
        <dbReference type="EMBL" id="GLW62173.1"/>
    </source>
</evidence>
<protein>
    <submittedName>
        <fullName evidence="2">Uncharacterized protein</fullName>
    </submittedName>
</protein>
<evidence type="ECO:0000313" key="3">
    <source>
        <dbReference type="Proteomes" id="UP001165124"/>
    </source>
</evidence>
<feature type="region of interest" description="Disordered" evidence="1">
    <location>
        <begin position="1"/>
        <end position="21"/>
    </location>
</feature>
<name>A0A9W6PSC9_9ACTN</name>
<dbReference type="Proteomes" id="UP001165124">
    <property type="component" value="Unassembled WGS sequence"/>
</dbReference>
<comment type="caution">
    <text evidence="2">The sequence shown here is derived from an EMBL/GenBank/DDBJ whole genome shotgun (WGS) entry which is preliminary data.</text>
</comment>
<proteinExistence type="predicted"/>